<feature type="domain" description="C2H2-type" evidence="14">
    <location>
        <begin position="1618"/>
        <end position="1645"/>
    </location>
</feature>
<comment type="function">
    <text evidence="1">May be involved in transcriptional regulation.</text>
</comment>
<keyword evidence="5" id="KW-0677">Repeat</keyword>
<feature type="region of interest" description="Disordered" evidence="13">
    <location>
        <begin position="48"/>
        <end position="93"/>
    </location>
</feature>
<feature type="compositionally biased region" description="Polar residues" evidence="13">
    <location>
        <begin position="1588"/>
        <end position="1608"/>
    </location>
</feature>
<dbReference type="FunFam" id="3.30.160.60:FF:002212">
    <property type="entry name" value="Zinc finger protein 672"/>
    <property type="match status" value="1"/>
</dbReference>
<dbReference type="FunFam" id="3.30.160.60:FF:000322">
    <property type="entry name" value="GDNF-inducible zinc finger protein 1"/>
    <property type="match status" value="1"/>
</dbReference>
<feature type="domain" description="C2H2-type" evidence="14">
    <location>
        <begin position="2178"/>
        <end position="2205"/>
    </location>
</feature>
<feature type="domain" description="C2H2-type" evidence="14">
    <location>
        <begin position="2429"/>
        <end position="2456"/>
    </location>
</feature>
<feature type="region of interest" description="Disordered" evidence="13">
    <location>
        <begin position="882"/>
        <end position="1004"/>
    </location>
</feature>
<evidence type="ECO:0000256" key="1">
    <source>
        <dbReference type="ARBA" id="ARBA00003767"/>
    </source>
</evidence>
<dbReference type="FunFam" id="3.30.160.60:FF:001049">
    <property type="entry name" value="zinc finger protein 319"/>
    <property type="match status" value="1"/>
</dbReference>
<dbReference type="FunFam" id="3.30.160.60:FF:000478">
    <property type="entry name" value="Zinc finger protein 133"/>
    <property type="match status" value="1"/>
</dbReference>
<feature type="compositionally biased region" description="Basic residues" evidence="13">
    <location>
        <begin position="365"/>
        <end position="374"/>
    </location>
</feature>
<feature type="domain" description="C2H2-type" evidence="14">
    <location>
        <begin position="2122"/>
        <end position="2149"/>
    </location>
</feature>
<dbReference type="Proteomes" id="UP000695023">
    <property type="component" value="Unplaced"/>
</dbReference>
<dbReference type="FunFam" id="3.30.160.60:FF:000564">
    <property type="entry name" value="zinc finger protein 699"/>
    <property type="match status" value="1"/>
</dbReference>
<dbReference type="InterPro" id="IPR013087">
    <property type="entry name" value="Znf_C2H2_type"/>
</dbReference>
<feature type="domain" description="C2H2-type" evidence="14">
    <location>
        <begin position="1073"/>
        <end position="1100"/>
    </location>
</feature>
<feature type="domain" description="C2H2-type" evidence="14">
    <location>
        <begin position="1802"/>
        <end position="1829"/>
    </location>
</feature>
<feature type="domain" description="C2H2-type" evidence="14">
    <location>
        <begin position="2150"/>
        <end position="2177"/>
    </location>
</feature>
<feature type="domain" description="C2H2-type" evidence="14">
    <location>
        <begin position="2457"/>
        <end position="2484"/>
    </location>
</feature>
<feature type="domain" description="C2H2-type" evidence="14">
    <location>
        <begin position="1975"/>
        <end position="2002"/>
    </location>
</feature>
<dbReference type="FunFam" id="3.30.160.60:FF:000912">
    <property type="entry name" value="Zinc finger protein 660"/>
    <property type="match status" value="1"/>
</dbReference>
<protein>
    <submittedName>
        <fullName evidence="16">Uncharacterized protein LOC102213698</fullName>
    </submittedName>
</protein>
<feature type="compositionally biased region" description="Basic and acidic residues" evidence="13">
    <location>
        <begin position="2370"/>
        <end position="2382"/>
    </location>
</feature>
<dbReference type="InterPro" id="IPR036236">
    <property type="entry name" value="Znf_C2H2_sf"/>
</dbReference>
<feature type="domain" description="C2H2-type" evidence="14">
    <location>
        <begin position="1257"/>
        <end position="1284"/>
    </location>
</feature>
<dbReference type="PROSITE" id="PS50157">
    <property type="entry name" value="ZINC_FINGER_C2H2_2"/>
    <property type="match status" value="40"/>
</dbReference>
<feature type="domain" description="C2H2-type" evidence="14">
    <location>
        <begin position="2512"/>
        <end position="2539"/>
    </location>
</feature>
<feature type="domain" description="C2H2-type" evidence="14">
    <location>
        <begin position="686"/>
        <end position="713"/>
    </location>
</feature>
<feature type="compositionally biased region" description="Polar residues" evidence="13">
    <location>
        <begin position="2268"/>
        <end position="2280"/>
    </location>
</feature>
<feature type="compositionally biased region" description="Low complexity" evidence="13">
    <location>
        <begin position="2254"/>
        <end position="2267"/>
    </location>
</feature>
<feature type="domain" description="C2H2-type" evidence="14">
    <location>
        <begin position="1147"/>
        <end position="1174"/>
    </location>
</feature>
<evidence type="ECO:0000313" key="15">
    <source>
        <dbReference type="Proteomes" id="UP000695023"/>
    </source>
</evidence>
<keyword evidence="11" id="KW-0539">Nucleus</keyword>
<feature type="domain" description="C2H2-type" evidence="14">
    <location>
        <begin position="502"/>
        <end position="529"/>
    </location>
</feature>
<feature type="compositionally biased region" description="Polar residues" evidence="13">
    <location>
        <begin position="285"/>
        <end position="301"/>
    </location>
</feature>
<feature type="domain" description="C2H2-type" evidence="14">
    <location>
        <begin position="714"/>
        <end position="741"/>
    </location>
</feature>
<keyword evidence="7" id="KW-0862">Zinc</keyword>
<dbReference type="FunFam" id="3.30.160.60:FF:000446">
    <property type="entry name" value="Zinc finger protein"/>
    <property type="match status" value="1"/>
</dbReference>
<sequence length="2598" mass="292982">MFEDPELQDPLSLSLNENCSDQSSPKKAPASPDYTCEIPEIRVIIKEEEDGWTVSENNESLSSEREKEDASVDGCLPHQKASGVESSASYGVKKPQRGCAAEKRFEKPCPATESLQRHKLASSDEKPQISCKCGKASGNVTVHQCNNTGENPLSCPGRDMTPGHKRNVKSHQERWDRDQRASLHTEEELQQTETSAPCQTNSPKREHPKSRGLKMASENLNDQTLHLTVRLHAGEEEEEVGEEEEEEQDEEIGGLINSDGEVVEWDSAGSSDRGSDCSAGPPPSKESQLRGQSQRDSSSPTLIMEVVSVGEDEEREDAEEKTIGAKMNAASPSYCAEKRPRRTKKVPVVYVENSDTELDVPANAAKRRGRRKISRSPLLPAEDSEADAGVSQRTRRKRNLHAAAEPEELNSKNARRAAAKRPYRQRKDTKTSGEAEGENMAVSPDKKRPGRKMICVPIEIPPELLKKPKEKMEYHCSVCGKEFPHAYKLERHELIHTGEKPYCCSICGRGFNQKGNLKTHYKVHLGRKGAVDFDDEVNPIASELSEYLKSLPGESRIRSSLRCLECGKDCDSHSALQAHHITSHTQTASESGPIKPGAPPLLFCRRCGIQFSEKEKLEEHMKTHIKEKPYSCPDCGKRFINESYIQIHQRIHTGEKPFLCSQCGKGFHTASSLKLHEMQHSGERPFACSICGKTFRINSYLTAHYQTHIKDRPFICSICGKGYSRAEELKVHHRLHTGERPYKCGDCGKSFIYRQGLRQHQRTHAGRRIGPTRQLGRPKQQARLDIRQEKFANTMAEEQAQTSNEEPVPLFLITSNTAQQNKRKKLADKERVEEGVSDEARINIGAAFQRWREIRELKGFKTDAEFATFLLDRDADFEKEELSFSEAEKPSAQVSMSSVDRAEDWVCSPGEDKGDVSTSEDEDGVSDNKDEDYIPPVYIHSGSASKTNMHSDAPESISKGDASHETAEPMEQLPGGMEKTKVQSEDKTGNRPHHQLGNQERNAANKHLQWKTEEGHGAETREKDHEAAPTGIYFCSGEFLGASSESTSEHTGLAYKTEEIKPPQALRRPKKIYKCQTCSRVFPRYNALQRHLVIHSGKRPFKCFICGRGFTQSGNLKTHMKVHRGELPKWTLVQKKSEPKESPATVHVCGECGMDFPEKHQLEEHRETHKKPYACPDCGKRFKQENGVKIHMRLHSGDSLFFCSACGKHCTTAKMLKIHMLTHTGEKNYHCDQCGRAFSRSSYLKLHLRTHTGERPHLCSICGKRYSRADTLKAHLRVHTGENPYTCKMCGKCFYYYQGYQAHVKTHNKKPKKATRPLGRPKQQLIVVNNQLQIFGKSLQTMAEEQPPACDETPVPLLLMPANTTEPVKEKVPDKQRAETKALARDKNRLNIGAVFHRWKHVREQRGFKTDAEFATFLLDRTEEITCFPREYKGHGSTSEEETAKGDGCYDDSDDQDYVPPVHVRAGCLSAPKSVTKQVPVHDAVDAEQTEQPPGAETIHVQSEDSNTGNKPYHLLGNQHKDQEQKPENTCSADQSSRTPGASSRPPSYELELTPSVSHHNVPKKINRNETNTDENPSEDHRPETQDHSTAPTGETLTLEPTSVQSSSQELCKPKKTYYCPTCERVFPRHNALKRHLVIHSGKRPFKCFICGRGFTQGGNLKTHMKVHRGELPKWTLIEEKSEPKASPATVHMCGECGMDFPEKHKLEEHREIHWKPFACPDCGKRFKHNKSVKMHMRLHSGDLPYLCSECGKTCVTMEMLKKHKLTHTGEKNYHCDQCGRAFLQSYNLNLHLKTHTGERSFLCSICGKRYSRADTLKVHLRVHTGENPYACKICGKCFYYNQGYQAHVKIHDKKPKTSMRTLGRPKQQLIVVNKHHHKIDDTTDKHRLLPTVNLIICQSQSARTLAKADMGSENPEDFGSVVILTEDDQQEIGGLINSDGEEVDFSDLRVSAIPADAPSKTFGPSENEKPPSLHTCSVCGKDFPYASKLQRHLRTHSGERPFPCSMCEKRFPEKGLLMIHERVHTGEKPFPCTFCEKRFASQGELRLHRRTHTGERPYHCSICLKSFSRHWHLKTHLEAMHSEVVAGFTRKKFPCSDCEKSCNSAAELRDHQRTHTGERPFQCSFCDKRFALSGTLVRHERLHTGITPYHCSDCGKTFAQQWTLTTHMRTHTGEKPYSCTQCDKSFVAPGELRRHTRIHTGEKPYTCADCGRHFSLAGTLRNHKRSCTQSKKESDTEVVSDLVRAAAEESSQRDQASSISSEVSVSQTVPCATEPTSSEGFKKAAQCENTPEGPIGQPDDTAPTPHMNVIVKEEEEEEPLCVEETPEQVSVGEDCTIPEETEKQRQESTTEISITVKEEEQQPLNMSGKDPERVTNSEKECPPSPPVRGESNNNIPKSSYCCGLCGRDCHKMSALQIHMRIHSGEKPYRCTLCGKQFTQKGQLKGHYKVHTGEKPFSCPDCGKSFAHSGAMNRHRLTHTGERPYHCSVCDRSFNQSGRLREHEKIHLGEKFDCPECEKSFTRASSLKNHFRLHTGERPYGCDICGRGFSRSQSLRLHRRKHEQIQTEESAFNMRNDDLSHSDDNSPINMCITDKKDG</sequence>
<feature type="region of interest" description="Disordered" evidence="13">
    <location>
        <begin position="110"/>
        <end position="131"/>
    </location>
</feature>
<feature type="domain" description="C2H2-type" evidence="14">
    <location>
        <begin position="630"/>
        <end position="657"/>
    </location>
</feature>
<dbReference type="FunFam" id="3.30.160.60:FF:000176">
    <property type="entry name" value="zinc finger protein 70"/>
    <property type="match status" value="1"/>
</dbReference>
<dbReference type="FunFam" id="3.30.160.60:FF:000646">
    <property type="entry name" value="Myeloid zinc finger 1"/>
    <property type="match status" value="1"/>
</dbReference>
<evidence type="ECO:0000256" key="4">
    <source>
        <dbReference type="ARBA" id="ARBA00022723"/>
    </source>
</evidence>
<evidence type="ECO:0000256" key="6">
    <source>
        <dbReference type="ARBA" id="ARBA00022771"/>
    </source>
</evidence>
<keyword evidence="10" id="KW-0804">Transcription</keyword>
<feature type="domain" description="C2H2-type" evidence="14">
    <location>
        <begin position="1830"/>
        <end position="1857"/>
    </location>
</feature>
<feature type="compositionally biased region" description="Basic and acidic residues" evidence="13">
    <location>
        <begin position="1578"/>
        <end position="1587"/>
    </location>
</feature>
<evidence type="ECO:0000256" key="11">
    <source>
        <dbReference type="ARBA" id="ARBA00023242"/>
    </source>
</evidence>
<dbReference type="Pfam" id="PF13912">
    <property type="entry name" value="zf-C2H2_6"/>
    <property type="match status" value="2"/>
</dbReference>
<dbReference type="FunFam" id="3.30.160.60:FF:000624">
    <property type="entry name" value="zinc finger protein 697"/>
    <property type="match status" value="4"/>
</dbReference>
<feature type="region of interest" description="Disordered" evidence="13">
    <location>
        <begin position="2248"/>
        <end position="2393"/>
    </location>
</feature>
<dbReference type="FunFam" id="3.30.160.60:FF:001289">
    <property type="entry name" value="Zinc finger protein 574"/>
    <property type="match status" value="1"/>
</dbReference>
<evidence type="ECO:0000256" key="3">
    <source>
        <dbReference type="ARBA" id="ARBA00006991"/>
    </source>
</evidence>
<feature type="region of interest" description="Disordered" evidence="13">
    <location>
        <begin position="760"/>
        <end position="782"/>
    </location>
</feature>
<dbReference type="FunFam" id="3.30.160.60:FF:001134">
    <property type="entry name" value="Zinc finger protein 70"/>
    <property type="match status" value="1"/>
</dbReference>
<dbReference type="FunFam" id="3.30.160.60:FF:000303">
    <property type="entry name" value="Zinc finger protein 41"/>
    <property type="match status" value="1"/>
</dbReference>
<dbReference type="Pfam" id="PF00096">
    <property type="entry name" value="zf-C2H2"/>
    <property type="match status" value="24"/>
</dbReference>
<feature type="domain" description="C2H2-type" evidence="14">
    <location>
        <begin position="602"/>
        <end position="629"/>
    </location>
</feature>
<dbReference type="FunFam" id="3.30.160.60:FF:002169">
    <property type="entry name" value="Zgc:174573"/>
    <property type="match status" value="1"/>
</dbReference>
<name>A0A9Y3RXY9_9CICH</name>
<dbReference type="GeneID" id="102213698"/>
<dbReference type="PANTHER" id="PTHR16515:SF66">
    <property type="entry name" value="C2H2-TYPE DOMAIN-CONTAINING PROTEIN"/>
    <property type="match status" value="1"/>
</dbReference>
<feature type="domain" description="C2H2-type" evidence="14">
    <location>
        <begin position="1646"/>
        <end position="1673"/>
    </location>
</feature>
<feature type="region of interest" description="Disordered" evidence="13">
    <location>
        <begin position="1431"/>
        <end position="1456"/>
    </location>
</feature>
<gene>
    <name evidence="16" type="primary">LOC102213698</name>
</gene>
<feature type="compositionally biased region" description="Basic and acidic residues" evidence="13">
    <location>
        <begin position="900"/>
        <end position="915"/>
    </location>
</feature>
<feature type="region of interest" description="Disordered" evidence="13">
    <location>
        <begin position="148"/>
        <end position="302"/>
    </location>
</feature>
<feature type="compositionally biased region" description="Basic residues" evidence="13">
    <location>
        <begin position="413"/>
        <end position="424"/>
    </location>
</feature>
<dbReference type="RefSeq" id="XP_005744629.2">
    <property type="nucleotide sequence ID" value="XM_005744572.2"/>
</dbReference>
<evidence type="ECO:0000256" key="2">
    <source>
        <dbReference type="ARBA" id="ARBA00004123"/>
    </source>
</evidence>
<feature type="domain" description="C2H2-type" evidence="14">
    <location>
        <begin position="1101"/>
        <end position="1128"/>
    </location>
</feature>
<evidence type="ECO:0000256" key="9">
    <source>
        <dbReference type="ARBA" id="ARBA00023125"/>
    </source>
</evidence>
<feature type="compositionally biased region" description="Basic and acidic residues" evidence="13">
    <location>
        <begin position="978"/>
        <end position="989"/>
    </location>
</feature>
<dbReference type="PANTHER" id="PTHR16515">
    <property type="entry name" value="PR DOMAIN ZINC FINGER PROTEIN"/>
    <property type="match status" value="1"/>
</dbReference>
<evidence type="ECO:0000256" key="5">
    <source>
        <dbReference type="ARBA" id="ARBA00022737"/>
    </source>
</evidence>
<evidence type="ECO:0000256" key="12">
    <source>
        <dbReference type="PROSITE-ProRule" id="PRU00042"/>
    </source>
</evidence>
<dbReference type="FunFam" id="3.30.160.60:FF:000130">
    <property type="entry name" value="Spalt-like transcription factor 4"/>
    <property type="match status" value="1"/>
</dbReference>
<keyword evidence="9" id="KW-0238">DNA-binding</keyword>
<organism evidence="15 16">
    <name type="scientific">Pundamilia nyererei</name>
    <dbReference type="NCBI Taxonomy" id="303518"/>
    <lineage>
        <taxon>Eukaryota</taxon>
        <taxon>Metazoa</taxon>
        <taxon>Chordata</taxon>
        <taxon>Craniata</taxon>
        <taxon>Vertebrata</taxon>
        <taxon>Euteleostomi</taxon>
        <taxon>Actinopterygii</taxon>
        <taxon>Neopterygii</taxon>
        <taxon>Teleostei</taxon>
        <taxon>Neoteleostei</taxon>
        <taxon>Acanthomorphata</taxon>
        <taxon>Ovalentaria</taxon>
        <taxon>Cichlomorphae</taxon>
        <taxon>Cichliformes</taxon>
        <taxon>Cichlidae</taxon>
        <taxon>African cichlids</taxon>
        <taxon>Pseudocrenilabrinae</taxon>
        <taxon>Haplochromini</taxon>
        <taxon>Pundamilia</taxon>
    </lineage>
</organism>
<dbReference type="InterPro" id="IPR050331">
    <property type="entry name" value="Zinc_finger"/>
</dbReference>
<feature type="domain" description="C2H2-type" evidence="14">
    <location>
        <begin position="1774"/>
        <end position="1801"/>
    </location>
</feature>
<feature type="compositionally biased region" description="Polar residues" evidence="13">
    <location>
        <begin position="1528"/>
        <end position="1546"/>
    </location>
</feature>
<dbReference type="PROSITE" id="PS00028">
    <property type="entry name" value="ZINC_FINGER_C2H2_1"/>
    <property type="match status" value="39"/>
</dbReference>
<comment type="similarity">
    <text evidence="3">Belongs to the krueppel C2H2-type zinc-finger protein family.</text>
</comment>
<evidence type="ECO:0000256" key="8">
    <source>
        <dbReference type="ARBA" id="ARBA00023015"/>
    </source>
</evidence>
<evidence type="ECO:0000256" key="7">
    <source>
        <dbReference type="ARBA" id="ARBA00022833"/>
    </source>
</evidence>
<evidence type="ECO:0000256" key="10">
    <source>
        <dbReference type="ARBA" id="ARBA00023163"/>
    </source>
</evidence>
<feature type="domain" description="C2H2-type" evidence="14">
    <location>
        <begin position="1692"/>
        <end position="1714"/>
    </location>
</feature>
<feature type="compositionally biased region" description="Polar residues" evidence="13">
    <location>
        <begin position="1500"/>
        <end position="1510"/>
    </location>
</feature>
<feature type="domain" description="C2H2-type" evidence="14">
    <location>
        <begin position="1229"/>
        <end position="1256"/>
    </location>
</feature>
<feature type="domain" description="C2H2-type" evidence="14">
    <location>
        <begin position="561"/>
        <end position="589"/>
    </location>
</feature>
<feature type="compositionally biased region" description="Acidic residues" evidence="13">
    <location>
        <begin position="235"/>
        <end position="252"/>
    </location>
</feature>
<feature type="domain" description="C2H2-type" evidence="14">
    <location>
        <begin position="2094"/>
        <end position="2121"/>
    </location>
</feature>
<feature type="domain" description="C2H2-type" evidence="14">
    <location>
        <begin position="1173"/>
        <end position="1200"/>
    </location>
</feature>
<dbReference type="FunFam" id="3.30.160.60:FF:001273">
    <property type="entry name" value="Zinc finger protein"/>
    <property type="match status" value="1"/>
</dbReference>
<feature type="compositionally biased region" description="Polar residues" evidence="13">
    <location>
        <begin position="11"/>
        <end position="25"/>
    </location>
</feature>
<feature type="domain" description="C2H2-type" evidence="14">
    <location>
        <begin position="2540"/>
        <end position="2567"/>
    </location>
</feature>
<feature type="region of interest" description="Disordered" evidence="13">
    <location>
        <begin position="1487"/>
        <end position="1608"/>
    </location>
</feature>
<feature type="domain" description="C2H2-type" evidence="14">
    <location>
        <begin position="2059"/>
        <end position="2083"/>
    </location>
</feature>
<feature type="domain" description="C2H2-type" evidence="14">
    <location>
        <begin position="474"/>
        <end position="501"/>
    </location>
</feature>
<keyword evidence="8" id="KW-0805">Transcription regulation</keyword>
<feature type="compositionally biased region" description="Basic and acidic residues" evidence="13">
    <location>
        <begin position="170"/>
        <end position="187"/>
    </location>
</feature>
<feature type="region of interest" description="Disordered" evidence="13">
    <location>
        <begin position="360"/>
        <end position="448"/>
    </location>
</feature>
<dbReference type="FunFam" id="3.30.160.60:FF:000060">
    <property type="entry name" value="zinc finger protein 436"/>
    <property type="match status" value="1"/>
</dbReference>
<keyword evidence="4" id="KW-0479">Metal-binding</keyword>
<keyword evidence="6 12" id="KW-0863">Zinc-finger</keyword>
<dbReference type="FunFam" id="3.30.160.60:FF:002343">
    <property type="entry name" value="Zinc finger protein 33A"/>
    <property type="match status" value="4"/>
</dbReference>
<dbReference type="SMART" id="SM00355">
    <property type="entry name" value="ZnF_C2H2"/>
    <property type="match status" value="40"/>
</dbReference>
<dbReference type="FunFam" id="3.30.160.60:FF:000358">
    <property type="entry name" value="zinc finger protein 24"/>
    <property type="match status" value="2"/>
</dbReference>
<feature type="domain" description="C2H2-type" evidence="14">
    <location>
        <begin position="2003"/>
        <end position="2030"/>
    </location>
</feature>
<dbReference type="Gene3D" id="3.30.160.60">
    <property type="entry name" value="Classic Zinc Finger"/>
    <property type="match status" value="37"/>
</dbReference>
<keyword evidence="15" id="KW-1185">Reference proteome</keyword>
<dbReference type="GO" id="GO:0005634">
    <property type="term" value="C:nucleus"/>
    <property type="evidence" value="ECO:0007669"/>
    <property type="project" value="UniProtKB-SubCell"/>
</dbReference>
<evidence type="ECO:0000259" key="14">
    <source>
        <dbReference type="PROSITE" id="PS50157"/>
    </source>
</evidence>
<dbReference type="GO" id="GO:0000122">
    <property type="term" value="P:negative regulation of transcription by RNA polymerase II"/>
    <property type="evidence" value="ECO:0007669"/>
    <property type="project" value="UniProtKB-ARBA"/>
</dbReference>
<dbReference type="GO" id="GO:0008270">
    <property type="term" value="F:zinc ion binding"/>
    <property type="evidence" value="ECO:0007669"/>
    <property type="project" value="UniProtKB-KW"/>
</dbReference>
<feature type="domain" description="C2H2-type" evidence="14">
    <location>
        <begin position="2031"/>
        <end position="2058"/>
    </location>
</feature>
<feature type="domain" description="C2H2-type" evidence="14">
    <location>
        <begin position="742"/>
        <end position="769"/>
    </location>
</feature>
<dbReference type="GO" id="GO:0045595">
    <property type="term" value="P:regulation of cell differentiation"/>
    <property type="evidence" value="ECO:0007669"/>
    <property type="project" value="UniProtKB-ARBA"/>
</dbReference>
<evidence type="ECO:0000256" key="13">
    <source>
        <dbReference type="SAM" id="MobiDB-lite"/>
    </source>
</evidence>
<feature type="domain" description="C2H2-type" evidence="14">
    <location>
        <begin position="2206"/>
        <end position="2235"/>
    </location>
</feature>
<dbReference type="FunFam" id="3.30.160.60:FF:000671">
    <property type="entry name" value="Zinc finger protein 26"/>
    <property type="match status" value="1"/>
</dbReference>
<feature type="compositionally biased region" description="Basic and acidic residues" evidence="13">
    <location>
        <begin position="2575"/>
        <end position="2584"/>
    </location>
</feature>
<proteinExistence type="inferred from homology"/>
<feature type="domain" description="C2H2-type" evidence="14">
    <location>
        <begin position="658"/>
        <end position="685"/>
    </location>
</feature>
<dbReference type="SUPFAM" id="SSF57667">
    <property type="entry name" value="beta-beta-alpha zinc fingers"/>
    <property type="match status" value="21"/>
</dbReference>
<feature type="compositionally biased region" description="Acidic residues" evidence="13">
    <location>
        <begin position="2314"/>
        <end position="2327"/>
    </location>
</feature>
<dbReference type="GO" id="GO:1990837">
    <property type="term" value="F:sequence-specific double-stranded DNA binding"/>
    <property type="evidence" value="ECO:0007669"/>
    <property type="project" value="UniProtKB-ARBA"/>
</dbReference>
<reference evidence="16" key="1">
    <citation type="submission" date="2025-08" db="UniProtKB">
        <authorList>
            <consortium name="RefSeq"/>
        </authorList>
    </citation>
    <scope>IDENTIFICATION</scope>
</reference>
<evidence type="ECO:0000313" key="16">
    <source>
        <dbReference type="RefSeq" id="XP_005744629.2"/>
    </source>
</evidence>
<feature type="domain" description="C2H2-type" evidence="14">
    <location>
        <begin position="2485"/>
        <end position="2512"/>
    </location>
</feature>
<feature type="domain" description="C2H2-type" evidence="14">
    <location>
        <begin position="1201"/>
        <end position="1228"/>
    </location>
</feature>
<feature type="domain" description="C2H2-type" evidence="14">
    <location>
        <begin position="2401"/>
        <end position="2428"/>
    </location>
</feature>
<comment type="subcellular location">
    <subcellularLocation>
        <location evidence="2">Nucleus</location>
    </subcellularLocation>
</comment>
<dbReference type="FunFam" id="3.30.160.60:FF:000363">
    <property type="entry name" value="Zinc finger protein 239"/>
    <property type="match status" value="1"/>
</dbReference>
<feature type="region of interest" description="Disordered" evidence="13">
    <location>
        <begin position="1"/>
        <end position="33"/>
    </location>
</feature>
<feature type="domain" description="C2H2-type" evidence="14">
    <location>
        <begin position="1285"/>
        <end position="1312"/>
    </location>
</feature>
<feature type="domain" description="C2H2-type" evidence="14">
    <location>
        <begin position="1746"/>
        <end position="1773"/>
    </location>
</feature>
<feature type="region of interest" description="Disordered" evidence="13">
    <location>
        <begin position="2569"/>
        <end position="2598"/>
    </location>
</feature>
<accession>A0A9Y3RXY9</accession>
<feature type="domain" description="C2H2-type" evidence="14">
    <location>
        <begin position="1718"/>
        <end position="1745"/>
    </location>
</feature>